<dbReference type="Proteomes" id="UP001148614">
    <property type="component" value="Unassembled WGS sequence"/>
</dbReference>
<comment type="caution">
    <text evidence="3">The sequence shown here is derived from an EMBL/GenBank/DDBJ whole genome shotgun (WGS) entry which is preliminary data.</text>
</comment>
<proteinExistence type="predicted"/>
<dbReference type="AlphaFoldDB" id="A0A9W8TQL3"/>
<gene>
    <name evidence="3" type="ORF">NPX13_g2180</name>
</gene>
<sequence length="286" mass="30719">METDTWNSSSTSSSRCPHSYEKGVPICWDCTEEGHVASSPQEGESAAYSPAWQRLRRFRKSLGFWDASLRNSSVYHAGSQASTLELRPPEQGLEVASPGDRRSQPGLIVVTGPQVVSAEEKYLKPEPKTWATETLSKEESLRSSFPISPVESEPEEKRRIWGFQRRTFWILVAIAILALLGLIIGIAVGVSKQKNTHSTSLAPIDEDQVSSIPPPMSSTGITITETVSLSVASRSSTLITLLKTETPSSSSSSTRQGSKPTTTTTATGGGREGGDAAKTAPIIATV</sequence>
<keyword evidence="4" id="KW-1185">Reference proteome</keyword>
<keyword evidence="2" id="KW-0812">Transmembrane</keyword>
<dbReference type="EMBL" id="JANPWZ010000222">
    <property type="protein sequence ID" value="KAJ3578379.1"/>
    <property type="molecule type" value="Genomic_DNA"/>
</dbReference>
<feature type="transmembrane region" description="Helical" evidence="2">
    <location>
        <begin position="167"/>
        <end position="190"/>
    </location>
</feature>
<name>A0A9W8TQL3_9PEZI</name>
<feature type="region of interest" description="Disordered" evidence="1">
    <location>
        <begin position="1"/>
        <end position="21"/>
    </location>
</feature>
<protein>
    <submittedName>
        <fullName evidence="3">Uncharacterized protein</fullName>
    </submittedName>
</protein>
<reference evidence="3" key="1">
    <citation type="submission" date="2022-07" db="EMBL/GenBank/DDBJ databases">
        <title>Genome Sequence of Xylaria arbuscula.</title>
        <authorList>
            <person name="Buettner E."/>
        </authorList>
    </citation>
    <scope>NUCLEOTIDE SEQUENCE</scope>
    <source>
        <strain evidence="3">VT107</strain>
    </source>
</reference>
<keyword evidence="2" id="KW-1133">Transmembrane helix</keyword>
<keyword evidence="2" id="KW-0472">Membrane</keyword>
<organism evidence="3 4">
    <name type="scientific">Xylaria arbuscula</name>
    <dbReference type="NCBI Taxonomy" id="114810"/>
    <lineage>
        <taxon>Eukaryota</taxon>
        <taxon>Fungi</taxon>
        <taxon>Dikarya</taxon>
        <taxon>Ascomycota</taxon>
        <taxon>Pezizomycotina</taxon>
        <taxon>Sordariomycetes</taxon>
        <taxon>Xylariomycetidae</taxon>
        <taxon>Xylariales</taxon>
        <taxon>Xylariaceae</taxon>
        <taxon>Xylaria</taxon>
    </lineage>
</organism>
<evidence type="ECO:0000256" key="2">
    <source>
        <dbReference type="SAM" id="Phobius"/>
    </source>
</evidence>
<feature type="region of interest" description="Disordered" evidence="1">
    <location>
        <begin position="243"/>
        <end position="286"/>
    </location>
</feature>
<evidence type="ECO:0000313" key="3">
    <source>
        <dbReference type="EMBL" id="KAJ3578379.1"/>
    </source>
</evidence>
<dbReference type="VEuPathDB" id="FungiDB:F4678DRAFT_479528"/>
<accession>A0A9W8TQL3</accession>
<evidence type="ECO:0000313" key="4">
    <source>
        <dbReference type="Proteomes" id="UP001148614"/>
    </source>
</evidence>
<evidence type="ECO:0000256" key="1">
    <source>
        <dbReference type="SAM" id="MobiDB-lite"/>
    </source>
</evidence>